<dbReference type="EMBL" id="JAQIOY010000007">
    <property type="protein sequence ID" value="MDA7426113.1"/>
    <property type="molecule type" value="Genomic_DNA"/>
</dbReference>
<evidence type="ECO:0000313" key="7">
    <source>
        <dbReference type="Proteomes" id="UP001210720"/>
    </source>
</evidence>
<dbReference type="SUPFAM" id="SSF52518">
    <property type="entry name" value="Thiamin diphosphate-binding fold (THDP-binding)"/>
    <property type="match status" value="2"/>
</dbReference>
<dbReference type="CDD" id="cd07035">
    <property type="entry name" value="TPP_PYR_POX_like"/>
    <property type="match status" value="1"/>
</dbReference>
<gene>
    <name evidence="6" type="ORF">PFY00_15365</name>
</gene>
<dbReference type="Pfam" id="PF02775">
    <property type="entry name" value="TPP_enzyme_C"/>
    <property type="match status" value="1"/>
</dbReference>
<comment type="cofactor">
    <cofactor evidence="1">
        <name>thiamine diphosphate</name>
        <dbReference type="ChEBI" id="CHEBI:58937"/>
    </cofactor>
</comment>
<accession>A0ABT4XVX2</accession>
<name>A0ABT4XVX2_9RHOB</name>
<dbReference type="InterPro" id="IPR045229">
    <property type="entry name" value="TPP_enz"/>
</dbReference>
<feature type="domain" description="Thiamine pyrophosphate enzyme TPP-binding" evidence="4">
    <location>
        <begin position="368"/>
        <end position="512"/>
    </location>
</feature>
<comment type="similarity">
    <text evidence="2">Belongs to the TPP enzyme family.</text>
</comment>
<dbReference type="RefSeq" id="WP_271433468.1">
    <property type="nucleotide sequence ID" value="NZ_JAQIOY010000007.1"/>
</dbReference>
<evidence type="ECO:0000259" key="5">
    <source>
        <dbReference type="Pfam" id="PF02776"/>
    </source>
</evidence>
<organism evidence="6 7">
    <name type="scientific">Thalassococcus lentus</name>
    <dbReference type="NCBI Taxonomy" id="1210524"/>
    <lineage>
        <taxon>Bacteria</taxon>
        <taxon>Pseudomonadati</taxon>
        <taxon>Pseudomonadota</taxon>
        <taxon>Alphaproteobacteria</taxon>
        <taxon>Rhodobacterales</taxon>
        <taxon>Roseobacteraceae</taxon>
        <taxon>Thalassococcus</taxon>
    </lineage>
</organism>
<dbReference type="Pfam" id="PF02776">
    <property type="entry name" value="TPP_enzyme_N"/>
    <property type="match status" value="1"/>
</dbReference>
<dbReference type="InterPro" id="IPR011766">
    <property type="entry name" value="TPP_enzyme_TPP-bd"/>
</dbReference>
<evidence type="ECO:0000256" key="3">
    <source>
        <dbReference type="ARBA" id="ARBA00023052"/>
    </source>
</evidence>
<dbReference type="InterPro" id="IPR029035">
    <property type="entry name" value="DHS-like_NAD/FAD-binding_dom"/>
</dbReference>
<feature type="domain" description="Thiamine pyrophosphate enzyme N-terminal TPP-binding" evidence="5">
    <location>
        <begin position="1"/>
        <end position="117"/>
    </location>
</feature>
<evidence type="ECO:0000313" key="6">
    <source>
        <dbReference type="EMBL" id="MDA7426113.1"/>
    </source>
</evidence>
<dbReference type="InterPro" id="IPR012001">
    <property type="entry name" value="Thiamin_PyroP_enz_TPP-bd_dom"/>
</dbReference>
<dbReference type="Proteomes" id="UP001210720">
    <property type="component" value="Unassembled WGS sequence"/>
</dbReference>
<evidence type="ECO:0000256" key="2">
    <source>
        <dbReference type="ARBA" id="ARBA00007812"/>
    </source>
</evidence>
<proteinExistence type="inferred from homology"/>
<evidence type="ECO:0000259" key="4">
    <source>
        <dbReference type="Pfam" id="PF02775"/>
    </source>
</evidence>
<reference evidence="6 7" key="1">
    <citation type="submission" date="2023-01" db="EMBL/GenBank/DDBJ databases">
        <title>Thalassococcus onchidii sp. nov., isolated from a marine invertebrate from the South China Sea.</title>
        <authorList>
            <person name="Xu S."/>
            <person name="Liu Z."/>
            <person name="Xu Y."/>
        </authorList>
    </citation>
    <scope>NUCLEOTIDE SEQUENCE [LARGE SCALE GENOMIC DNA]</scope>
    <source>
        <strain evidence="6 7">KCTC 32084</strain>
    </source>
</reference>
<dbReference type="SUPFAM" id="SSF52467">
    <property type="entry name" value="DHS-like NAD/FAD-binding domain"/>
    <property type="match status" value="1"/>
</dbReference>
<keyword evidence="7" id="KW-1185">Reference proteome</keyword>
<comment type="caution">
    <text evidence="6">The sequence shown here is derived from an EMBL/GenBank/DDBJ whole genome shotgun (WGS) entry which is preliminary data.</text>
</comment>
<keyword evidence="3" id="KW-0786">Thiamine pyrophosphate</keyword>
<sequence length="524" mass="54350">MRGADALVRALRDGGCDVIFALSGNQIMPIFDACIDAGIRLVHTRHEAAAVYMAESYAQLTGRTGVALVTAGGGLGNAVGALIAARASDTPVLLLSGDSPVDRDGCGAFQEMDQTGMSAGQTKQSRRVLRSDDLSRAVADAMQLAHSGRPGPVHLALPADVLVNETAAVVSVGNGAAQDVPMPDLSRLSAAARPLVLLGPSLTETRAPGLRHALQDRLQAPVIAMESPRGLNDPALGRLKQVAQQADHVVCIGKCVDFTLSFGAVEAWPAAAFWDLVLGDQADLESAQTNLKSRLGGAVLGDAHSVAQRLVQAATPQPNREGWIKTVSDLTAERAPRGSAPGILPIDICNAVQAVLRTASQPVLICDGGEFGQWAQSGTQAARRVINGVSGMIGGGVGYAMGAKAADPEATVIAMMGDGTVGFHLAEFETAVRENLPFIAVVGNDQRWNAEHLIQMRSFGPDRLIGCDLGAARYDLAVVGLGGFGVHVTERNQLAAALHAAVNSGLPACVNVQMQGMAAPVFET</sequence>
<evidence type="ECO:0000256" key="1">
    <source>
        <dbReference type="ARBA" id="ARBA00001964"/>
    </source>
</evidence>
<dbReference type="PANTHER" id="PTHR18968">
    <property type="entry name" value="THIAMINE PYROPHOSPHATE ENZYMES"/>
    <property type="match status" value="1"/>
</dbReference>
<dbReference type="Gene3D" id="3.40.50.1220">
    <property type="entry name" value="TPP-binding domain"/>
    <property type="match status" value="1"/>
</dbReference>
<dbReference type="InterPro" id="IPR029061">
    <property type="entry name" value="THDP-binding"/>
</dbReference>
<dbReference type="Gene3D" id="3.40.50.970">
    <property type="match status" value="2"/>
</dbReference>
<dbReference type="PANTHER" id="PTHR18968:SF166">
    <property type="entry name" value="2-HYDROXYACYL-COA LYASE 2"/>
    <property type="match status" value="1"/>
</dbReference>
<protein>
    <submittedName>
        <fullName evidence="6">Thiamine pyrophosphate-binding protein</fullName>
    </submittedName>
</protein>